<dbReference type="InterPro" id="IPR050397">
    <property type="entry name" value="Env_Response_Regulators"/>
</dbReference>
<evidence type="ECO:0000313" key="6">
    <source>
        <dbReference type="EMBL" id="AHY46476.1"/>
    </source>
</evidence>
<proteinExistence type="predicted"/>
<keyword evidence="6" id="KW-0418">Kinase</keyword>
<dbReference type="Proteomes" id="UP001281130">
    <property type="component" value="Unassembled WGS sequence"/>
</dbReference>
<dbReference type="CDD" id="cd00038">
    <property type="entry name" value="CAP_ED"/>
    <property type="match status" value="1"/>
</dbReference>
<dbReference type="EMBL" id="CP007514">
    <property type="protein sequence ID" value="AHY46476.1"/>
    <property type="molecule type" value="Genomic_DNA"/>
</dbReference>
<dbReference type="InterPro" id="IPR014710">
    <property type="entry name" value="RmlC-like_jellyroll"/>
</dbReference>
<keyword evidence="3" id="KW-0804">Transcription</keyword>
<dbReference type="GO" id="GO:0003677">
    <property type="term" value="F:DNA binding"/>
    <property type="evidence" value="ECO:0007669"/>
    <property type="project" value="UniProtKB-KW"/>
</dbReference>
<feature type="domain" description="HTH crp-type" evidence="5">
    <location>
        <begin position="156"/>
        <end position="229"/>
    </location>
</feature>
<dbReference type="InterPro" id="IPR012318">
    <property type="entry name" value="HTH_CRP"/>
</dbReference>
<reference evidence="6 8" key="1">
    <citation type="submission" date="2014-03" db="EMBL/GenBank/DDBJ databases">
        <title>Complete genome sequence of the Radio-Resistant Rubrobacter radiotolerans RSPS-4.</title>
        <authorList>
            <person name="Egas C.C."/>
            <person name="Barroso C.C."/>
            <person name="Froufe H.J.C."/>
            <person name="Pacheco J.J."/>
            <person name="Albuquerque L.L."/>
            <person name="da Costa M.M.S."/>
        </authorList>
    </citation>
    <scope>NUCLEOTIDE SEQUENCE [LARGE SCALE GENOMIC DNA]</scope>
    <source>
        <strain evidence="6 8">RSPS-4</strain>
    </source>
</reference>
<organism evidence="6 8">
    <name type="scientific">Rubrobacter radiotolerans</name>
    <name type="common">Arthrobacter radiotolerans</name>
    <dbReference type="NCBI Taxonomy" id="42256"/>
    <lineage>
        <taxon>Bacteria</taxon>
        <taxon>Bacillati</taxon>
        <taxon>Actinomycetota</taxon>
        <taxon>Rubrobacteria</taxon>
        <taxon>Rubrobacterales</taxon>
        <taxon>Rubrobacteraceae</taxon>
        <taxon>Rubrobacter</taxon>
    </lineage>
</organism>
<dbReference type="KEGG" id="rrd:RradSPS_1193"/>
<keyword evidence="6" id="KW-0808">Transferase</keyword>
<sequence>MRIDENRSLSDGEIRTLSFVEIFEPLTEDELAKIDWRKLSTKVRAGETFYTPLDLCETLFILLKGRVRVFRKSALGKEFTLNVFGDGTVFGEMALTAQSFRNSYAQALEDSEIAAMCRADVERLILDKPAVGLQLVHLLSERIVQYERRLEDIGLKEVPARLAGILLLLLESDGIRDREAYKLIGRYTHYQLATMIGANREAVTRAFRVLREAGALEIDRRTIQIKDLDALREIAA</sequence>
<protein>
    <submittedName>
        <fullName evidence="7">Crp/Fnr family transcriptional regulator</fullName>
    </submittedName>
    <submittedName>
        <fullName evidence="6">cAMP-binding proteins-catabolite gene activator and regulatory subunit of cAMP-dependent protein kinase</fullName>
    </submittedName>
</protein>
<dbReference type="InterPro" id="IPR036390">
    <property type="entry name" value="WH_DNA-bd_sf"/>
</dbReference>
<evidence type="ECO:0000259" key="4">
    <source>
        <dbReference type="PROSITE" id="PS50042"/>
    </source>
</evidence>
<dbReference type="PANTHER" id="PTHR24567:SF68">
    <property type="entry name" value="DNA-BINDING TRANSCRIPTIONAL DUAL REGULATOR CRP"/>
    <property type="match status" value="1"/>
</dbReference>
<dbReference type="eggNOG" id="COG0664">
    <property type="taxonomic scope" value="Bacteria"/>
</dbReference>
<dbReference type="PROSITE" id="PS50042">
    <property type="entry name" value="CNMP_BINDING_3"/>
    <property type="match status" value="1"/>
</dbReference>
<dbReference type="SMART" id="SM00100">
    <property type="entry name" value="cNMP"/>
    <property type="match status" value="1"/>
</dbReference>
<name>A0A023X2N8_RUBRA</name>
<dbReference type="InterPro" id="IPR036388">
    <property type="entry name" value="WH-like_DNA-bd_sf"/>
</dbReference>
<evidence type="ECO:0000256" key="2">
    <source>
        <dbReference type="ARBA" id="ARBA00023125"/>
    </source>
</evidence>
<dbReference type="InterPro" id="IPR000595">
    <property type="entry name" value="cNMP-bd_dom"/>
</dbReference>
<dbReference type="SUPFAM" id="SSF46785">
    <property type="entry name" value="Winged helix' DNA-binding domain"/>
    <property type="match status" value="1"/>
</dbReference>
<dbReference type="RefSeq" id="WP_038681359.1">
    <property type="nucleotide sequence ID" value="NZ_CP007514.1"/>
</dbReference>
<dbReference type="HOGENOM" id="CLU_075053_3_2_11"/>
<reference evidence="7" key="2">
    <citation type="submission" date="2023-11" db="EMBL/GenBank/DDBJ databases">
        <title>MicrobeMod: A computational toolkit for identifying prokaryotic methylation and restriction-modification with nanopore sequencing.</title>
        <authorList>
            <person name="Crits-Christoph A."/>
            <person name="Kang S.C."/>
            <person name="Lee H."/>
            <person name="Ostrov N."/>
        </authorList>
    </citation>
    <scope>NUCLEOTIDE SEQUENCE</scope>
    <source>
        <strain evidence="7">ATCC 51242</strain>
    </source>
</reference>
<accession>A0A023X2N8</accession>
<dbReference type="Proteomes" id="UP000025229">
    <property type="component" value="Chromosome"/>
</dbReference>
<dbReference type="GO" id="GO:0016301">
    <property type="term" value="F:kinase activity"/>
    <property type="evidence" value="ECO:0007669"/>
    <property type="project" value="UniProtKB-KW"/>
</dbReference>
<keyword evidence="1" id="KW-0805">Transcription regulation</keyword>
<dbReference type="Pfam" id="PF13545">
    <property type="entry name" value="HTH_Crp_2"/>
    <property type="match status" value="1"/>
</dbReference>
<evidence type="ECO:0000256" key="3">
    <source>
        <dbReference type="ARBA" id="ARBA00023163"/>
    </source>
</evidence>
<evidence type="ECO:0000313" key="7">
    <source>
        <dbReference type="EMBL" id="MDX5893883.1"/>
    </source>
</evidence>
<keyword evidence="8" id="KW-1185">Reference proteome</keyword>
<dbReference type="SUPFAM" id="SSF51206">
    <property type="entry name" value="cAMP-binding domain-like"/>
    <property type="match status" value="1"/>
</dbReference>
<dbReference type="PANTHER" id="PTHR24567">
    <property type="entry name" value="CRP FAMILY TRANSCRIPTIONAL REGULATORY PROTEIN"/>
    <property type="match status" value="1"/>
</dbReference>
<evidence type="ECO:0000259" key="5">
    <source>
        <dbReference type="PROSITE" id="PS51063"/>
    </source>
</evidence>
<dbReference type="Pfam" id="PF00027">
    <property type="entry name" value="cNMP_binding"/>
    <property type="match status" value="1"/>
</dbReference>
<dbReference type="STRING" id="42256.RradSPS_1193"/>
<dbReference type="InterPro" id="IPR018490">
    <property type="entry name" value="cNMP-bd_dom_sf"/>
</dbReference>
<dbReference type="Gene3D" id="1.10.10.10">
    <property type="entry name" value="Winged helix-like DNA-binding domain superfamily/Winged helix DNA-binding domain"/>
    <property type="match status" value="1"/>
</dbReference>
<gene>
    <name evidence="6" type="ORF">RradSPS_1193</name>
    <name evidence="7" type="ORF">SIL72_07540</name>
</gene>
<dbReference type="Gene3D" id="2.60.120.10">
    <property type="entry name" value="Jelly Rolls"/>
    <property type="match status" value="1"/>
</dbReference>
<dbReference type="GO" id="GO:0005829">
    <property type="term" value="C:cytosol"/>
    <property type="evidence" value="ECO:0007669"/>
    <property type="project" value="TreeGrafter"/>
</dbReference>
<evidence type="ECO:0000313" key="8">
    <source>
        <dbReference type="Proteomes" id="UP000025229"/>
    </source>
</evidence>
<dbReference type="AlphaFoldDB" id="A0A023X2N8"/>
<dbReference type="GO" id="GO:0003700">
    <property type="term" value="F:DNA-binding transcription factor activity"/>
    <property type="evidence" value="ECO:0007669"/>
    <property type="project" value="TreeGrafter"/>
</dbReference>
<feature type="domain" description="Cyclic nucleotide-binding" evidence="4">
    <location>
        <begin position="22"/>
        <end position="125"/>
    </location>
</feature>
<keyword evidence="2" id="KW-0238">DNA-binding</keyword>
<evidence type="ECO:0000256" key="1">
    <source>
        <dbReference type="ARBA" id="ARBA00023015"/>
    </source>
</evidence>
<dbReference type="EMBL" id="JAWXXX010000001">
    <property type="protein sequence ID" value="MDX5893883.1"/>
    <property type="molecule type" value="Genomic_DNA"/>
</dbReference>
<dbReference type="PROSITE" id="PS51063">
    <property type="entry name" value="HTH_CRP_2"/>
    <property type="match status" value="1"/>
</dbReference>